<dbReference type="InterPro" id="IPR050159">
    <property type="entry name" value="Kazal-type_SerProtInhib"/>
</dbReference>
<sequence>MKTTGFLLLSLTLFFLYSDSVIEAKRTQIDCRGYPRDICTLELKPHCGSDGRTYDNKCLFCNAVVRSRGTLKLSHYGMCS</sequence>
<dbReference type="SUPFAM" id="SSF100895">
    <property type="entry name" value="Kazal-type serine protease inhibitors"/>
    <property type="match status" value="1"/>
</dbReference>
<organism evidence="6 7">
    <name type="scientific">Phrynosoma platyrhinos</name>
    <name type="common">Desert horned lizard</name>
    <dbReference type="NCBI Taxonomy" id="52577"/>
    <lineage>
        <taxon>Eukaryota</taxon>
        <taxon>Metazoa</taxon>
        <taxon>Chordata</taxon>
        <taxon>Craniata</taxon>
        <taxon>Vertebrata</taxon>
        <taxon>Euteleostomi</taxon>
        <taxon>Lepidosauria</taxon>
        <taxon>Squamata</taxon>
        <taxon>Bifurcata</taxon>
        <taxon>Unidentata</taxon>
        <taxon>Episquamata</taxon>
        <taxon>Toxicofera</taxon>
        <taxon>Iguania</taxon>
        <taxon>Phrynosomatidae</taxon>
        <taxon>Phrynosomatinae</taxon>
        <taxon>Phrynosoma</taxon>
    </lineage>
</organism>
<keyword evidence="4" id="KW-0732">Signal</keyword>
<evidence type="ECO:0000256" key="1">
    <source>
        <dbReference type="ARBA" id="ARBA00004613"/>
    </source>
</evidence>
<keyword evidence="2" id="KW-0964">Secreted</keyword>
<dbReference type="EMBL" id="JAIPUX010000439">
    <property type="protein sequence ID" value="KAH0629892.1"/>
    <property type="molecule type" value="Genomic_DNA"/>
</dbReference>
<comment type="caution">
    <text evidence="6">The sequence shown here is derived from an EMBL/GenBank/DDBJ whole genome shotgun (WGS) entry which is preliminary data.</text>
</comment>
<dbReference type="PANTHER" id="PTHR47499:SF1">
    <property type="entry name" value="SERINE PROTEASE INHIBITOR KAZAL-TYPE 7"/>
    <property type="match status" value="1"/>
</dbReference>
<dbReference type="Gene3D" id="3.30.60.30">
    <property type="match status" value="1"/>
</dbReference>
<comment type="subcellular location">
    <subcellularLocation>
        <location evidence="1">Secreted</location>
    </subcellularLocation>
</comment>
<keyword evidence="3" id="KW-1015">Disulfide bond</keyword>
<accession>A0ABQ7TJF7</accession>
<evidence type="ECO:0000259" key="5">
    <source>
        <dbReference type="PROSITE" id="PS51465"/>
    </source>
</evidence>
<name>A0ABQ7TJF7_PHRPL</name>
<gene>
    <name evidence="6" type="ORF">JD844_012360</name>
</gene>
<dbReference type="CDD" id="cd00104">
    <property type="entry name" value="KAZAL_FS"/>
    <property type="match status" value="1"/>
</dbReference>
<evidence type="ECO:0000313" key="6">
    <source>
        <dbReference type="EMBL" id="KAH0629892.1"/>
    </source>
</evidence>
<dbReference type="InterPro" id="IPR002350">
    <property type="entry name" value="Kazal_dom"/>
</dbReference>
<feature type="signal peptide" evidence="4">
    <location>
        <begin position="1"/>
        <end position="24"/>
    </location>
</feature>
<feature type="chain" id="PRO_5047166025" description="Kazal-like domain-containing protein" evidence="4">
    <location>
        <begin position="25"/>
        <end position="80"/>
    </location>
</feature>
<evidence type="ECO:0000256" key="3">
    <source>
        <dbReference type="ARBA" id="ARBA00023157"/>
    </source>
</evidence>
<evidence type="ECO:0000313" key="7">
    <source>
        <dbReference type="Proteomes" id="UP000826234"/>
    </source>
</evidence>
<protein>
    <recommendedName>
        <fullName evidence="5">Kazal-like domain-containing protein</fullName>
    </recommendedName>
</protein>
<dbReference type="SMART" id="SM00280">
    <property type="entry name" value="KAZAL"/>
    <property type="match status" value="1"/>
</dbReference>
<reference evidence="6 7" key="1">
    <citation type="journal article" date="2022" name="Gigascience">
        <title>A chromosome-level genome assembly and annotation of the desert horned lizard, Phrynosoma platyrhinos, provides insight into chromosomal rearrangements among reptiles.</title>
        <authorList>
            <person name="Koochekian N."/>
            <person name="Ascanio A."/>
            <person name="Farleigh K."/>
            <person name="Card D.C."/>
            <person name="Schield D.R."/>
            <person name="Castoe T.A."/>
            <person name="Jezkova T."/>
        </authorList>
    </citation>
    <scope>NUCLEOTIDE SEQUENCE [LARGE SCALE GENOMIC DNA]</scope>
    <source>
        <strain evidence="6">NK-2021</strain>
    </source>
</reference>
<keyword evidence="7" id="KW-1185">Reference proteome</keyword>
<dbReference type="Proteomes" id="UP000826234">
    <property type="component" value="Unassembled WGS sequence"/>
</dbReference>
<dbReference type="InterPro" id="IPR036058">
    <property type="entry name" value="Kazal_dom_sf"/>
</dbReference>
<proteinExistence type="predicted"/>
<feature type="domain" description="Kazal-like" evidence="5">
    <location>
        <begin position="25"/>
        <end position="80"/>
    </location>
</feature>
<dbReference type="PROSITE" id="PS51465">
    <property type="entry name" value="KAZAL_2"/>
    <property type="match status" value="1"/>
</dbReference>
<dbReference type="PANTHER" id="PTHR47499">
    <property type="entry name" value="SERINE PROTEASE INHIBITOR KAZAL-TYPE 7 SPINK7"/>
    <property type="match status" value="1"/>
</dbReference>
<dbReference type="Pfam" id="PF00050">
    <property type="entry name" value="Kazal_1"/>
    <property type="match status" value="1"/>
</dbReference>
<dbReference type="PROSITE" id="PS00282">
    <property type="entry name" value="KAZAL_1"/>
    <property type="match status" value="1"/>
</dbReference>
<evidence type="ECO:0000256" key="2">
    <source>
        <dbReference type="ARBA" id="ARBA00022525"/>
    </source>
</evidence>
<evidence type="ECO:0000256" key="4">
    <source>
        <dbReference type="SAM" id="SignalP"/>
    </source>
</evidence>